<feature type="domain" description="Peptidase C45 hydrolase" evidence="1">
    <location>
        <begin position="113"/>
        <end position="333"/>
    </location>
</feature>
<evidence type="ECO:0000259" key="1">
    <source>
        <dbReference type="Pfam" id="PF03417"/>
    </source>
</evidence>
<dbReference type="OrthoDB" id="8109453at2"/>
<dbReference type="PANTHER" id="PTHR34180">
    <property type="entry name" value="PEPTIDASE C45"/>
    <property type="match status" value="1"/>
</dbReference>
<evidence type="ECO:0000313" key="2">
    <source>
        <dbReference type="EMBL" id="RGX28697.1"/>
    </source>
</evidence>
<proteinExistence type="predicted"/>
<dbReference type="Gene3D" id="3.60.60.10">
    <property type="entry name" value="Penicillin V Acylase, Chain A"/>
    <property type="match status" value="1"/>
</dbReference>
<protein>
    <submittedName>
        <fullName evidence="2">Acyl-CoA--6-aminopenicillanic acid acyltransferase</fullName>
    </submittedName>
</protein>
<dbReference type="Proteomes" id="UP000283880">
    <property type="component" value="Unassembled WGS sequence"/>
</dbReference>
<organism evidence="2 3">
    <name type="scientific">Enterocloster asparagiformis</name>
    <dbReference type="NCBI Taxonomy" id="333367"/>
    <lineage>
        <taxon>Bacteria</taxon>
        <taxon>Bacillati</taxon>
        <taxon>Bacillota</taxon>
        <taxon>Clostridia</taxon>
        <taxon>Lachnospirales</taxon>
        <taxon>Lachnospiraceae</taxon>
        <taxon>Enterocloster</taxon>
    </lineage>
</organism>
<dbReference type="Gene3D" id="1.10.10.2120">
    <property type="match status" value="1"/>
</dbReference>
<keyword evidence="2" id="KW-0808">Transferase</keyword>
<comment type="caution">
    <text evidence="2">The sequence shown here is derived from an EMBL/GenBank/DDBJ whole genome shotgun (WGS) entry which is preliminary data.</text>
</comment>
<dbReference type="AlphaFoldDB" id="A0A413FE41"/>
<evidence type="ECO:0000313" key="3">
    <source>
        <dbReference type="Proteomes" id="UP000283880"/>
    </source>
</evidence>
<dbReference type="InterPro" id="IPR047801">
    <property type="entry name" value="Peptidase_C45"/>
</dbReference>
<dbReference type="EMBL" id="QSBM01000010">
    <property type="protein sequence ID" value="RGX28697.1"/>
    <property type="molecule type" value="Genomic_DNA"/>
</dbReference>
<name>A0A413FE41_9FIRM</name>
<reference evidence="2 3" key="1">
    <citation type="submission" date="2018-08" db="EMBL/GenBank/DDBJ databases">
        <title>A genome reference for cultivated species of the human gut microbiota.</title>
        <authorList>
            <person name="Zou Y."/>
            <person name="Xue W."/>
            <person name="Luo G."/>
        </authorList>
    </citation>
    <scope>NUCLEOTIDE SEQUENCE [LARGE SCALE GENOMIC DNA]</scope>
    <source>
        <strain evidence="2 3">AF04-15</strain>
    </source>
</reference>
<accession>A0A413FE41</accession>
<dbReference type="InterPro" id="IPR005079">
    <property type="entry name" value="Peptidase_C45_hydrolase"/>
</dbReference>
<keyword evidence="2" id="KW-0012">Acyltransferase</keyword>
<dbReference type="InterPro" id="IPR047794">
    <property type="entry name" value="C45_proenzyme-like"/>
</dbReference>
<dbReference type="PANTHER" id="PTHR34180:SF1">
    <property type="entry name" value="BETA-ALANYL-DOPAMINE_CARCININE HYDROLASE"/>
    <property type="match status" value="1"/>
</dbReference>
<dbReference type="RefSeq" id="WP_117777533.1">
    <property type="nucleotide sequence ID" value="NZ_JAWRJJ010000400.1"/>
</dbReference>
<dbReference type="GO" id="GO:0016746">
    <property type="term" value="F:acyltransferase activity"/>
    <property type="evidence" value="ECO:0007669"/>
    <property type="project" value="UniProtKB-KW"/>
</dbReference>
<dbReference type="NCBIfam" id="NF040521">
    <property type="entry name" value="C45_proenzyme"/>
    <property type="match status" value="1"/>
</dbReference>
<gene>
    <name evidence="2" type="ORF">DWV29_13855</name>
</gene>
<dbReference type="Pfam" id="PF03417">
    <property type="entry name" value="AAT"/>
    <property type="match status" value="1"/>
</dbReference>
<sequence>MREFNYITIDGNTPYERGKQHGEAARKLICLGLDRYHRKFEAPWETVREKAERYVEFLAADYSDLLDEVRGIGDGAGVDFEDMMVLNTRYELSKFPFVKECTTFAVLPDASENRHVYLGMNWDNVRWMQDSSLLFHVNEQNGIQYFCMTEAGQLIRHGFNNFGVGIVTNNLDSKADTDGVGVPTNFMRRRVITSRSLEEAVDRIGSAPRAVSCNLMIGSENGTIDLEVNPKYDIRIMPDNGILTHANHFRVHRELEKDFDQAFFRDVRLYSLLERRCGRINPEFIQDCLKDHYRENPESGEAVCNHDERWAVTIASQIYDLTAKEAFVCCGNPCEGTYRHYSL</sequence>